<comment type="similarity">
    <text evidence="4">Belongs to the ropporin family.</text>
</comment>
<dbReference type="CDD" id="cd22985">
    <property type="entry name" value="DD_CrRSP11-like"/>
    <property type="match status" value="1"/>
</dbReference>
<dbReference type="EMBL" id="ML014141">
    <property type="protein sequence ID" value="RKP02528.1"/>
    <property type="molecule type" value="Genomic_DNA"/>
</dbReference>
<dbReference type="Gene3D" id="1.20.890.10">
    <property type="entry name" value="cAMP-dependent protein kinase regulatory subunit, dimerization-anchoring domain"/>
    <property type="match status" value="1"/>
</dbReference>
<dbReference type="SUPFAM" id="SSF47391">
    <property type="entry name" value="Dimerization-anchoring domain of cAMP-dependent PK regulatory subunit"/>
    <property type="match status" value="1"/>
</dbReference>
<feature type="non-terminal residue" evidence="5">
    <location>
        <position position="184"/>
    </location>
</feature>
<evidence type="ECO:0000256" key="4">
    <source>
        <dbReference type="ARBA" id="ARBA00035651"/>
    </source>
</evidence>
<evidence type="ECO:0000313" key="5">
    <source>
        <dbReference type="EMBL" id="RKP02528.1"/>
    </source>
</evidence>
<organism evidence="5 6">
    <name type="scientific">Caulochytrium protostelioides</name>
    <dbReference type="NCBI Taxonomy" id="1555241"/>
    <lineage>
        <taxon>Eukaryota</taxon>
        <taxon>Fungi</taxon>
        <taxon>Fungi incertae sedis</taxon>
        <taxon>Chytridiomycota</taxon>
        <taxon>Chytridiomycota incertae sedis</taxon>
        <taxon>Chytridiomycetes</taxon>
        <taxon>Caulochytriales</taxon>
        <taxon>Caulochytriaceae</taxon>
        <taxon>Caulochytrium</taxon>
    </lineage>
</organism>
<evidence type="ECO:0000256" key="1">
    <source>
        <dbReference type="ARBA" id="ARBA00004230"/>
    </source>
</evidence>
<protein>
    <recommendedName>
        <fullName evidence="7">RIIa domain-containing protein</fullName>
    </recommendedName>
</protein>
<dbReference type="Proteomes" id="UP000274922">
    <property type="component" value="Unassembled WGS sequence"/>
</dbReference>
<dbReference type="AlphaFoldDB" id="A0A4P9XAX0"/>
<reference evidence="6" key="1">
    <citation type="journal article" date="2018" name="Nat. Microbiol.">
        <title>Leveraging single-cell genomics to expand the fungal tree of life.</title>
        <authorList>
            <person name="Ahrendt S.R."/>
            <person name="Quandt C.A."/>
            <person name="Ciobanu D."/>
            <person name="Clum A."/>
            <person name="Salamov A."/>
            <person name="Andreopoulos B."/>
            <person name="Cheng J.F."/>
            <person name="Woyke T."/>
            <person name="Pelin A."/>
            <person name="Henrissat B."/>
            <person name="Reynolds N.K."/>
            <person name="Benny G.L."/>
            <person name="Smith M.E."/>
            <person name="James T.Y."/>
            <person name="Grigoriev I.V."/>
        </authorList>
    </citation>
    <scope>NUCLEOTIDE SEQUENCE [LARGE SCALE GENOMIC DNA]</scope>
    <source>
        <strain evidence="6">ATCC 52028</strain>
    </source>
</reference>
<keyword evidence="2" id="KW-0282">Flagellum</keyword>
<evidence type="ECO:0000313" key="6">
    <source>
        <dbReference type="Proteomes" id="UP000274922"/>
    </source>
</evidence>
<evidence type="ECO:0008006" key="7">
    <source>
        <dbReference type="Google" id="ProtNLM"/>
    </source>
</evidence>
<keyword evidence="3" id="KW-0966">Cell projection</keyword>
<evidence type="ECO:0000256" key="2">
    <source>
        <dbReference type="ARBA" id="ARBA00022846"/>
    </source>
</evidence>
<gene>
    <name evidence="5" type="ORF">CXG81DRAFT_10690</name>
</gene>
<keyword evidence="6" id="KW-1185">Reference proteome</keyword>
<proteinExistence type="inferred from homology"/>
<dbReference type="PANTHER" id="PTHR14952:SF9">
    <property type="entry name" value="EF-HAND DOMAIN-CONTAINING PROTEIN"/>
    <property type="match status" value="1"/>
</dbReference>
<evidence type="ECO:0000256" key="3">
    <source>
        <dbReference type="ARBA" id="ARBA00023273"/>
    </source>
</evidence>
<comment type="subcellular location">
    <subcellularLocation>
        <location evidence="1">Cell projection</location>
        <location evidence="1">Cilium</location>
        <location evidence="1">Flagellum</location>
    </subcellularLocation>
</comment>
<name>A0A4P9XAX0_9FUNG</name>
<sequence>MASSFSTGYDAAAPSGKQEAIYSAEQLRIPPELPEVLKNYAKFIIRQQPQDLYACSAQYFESLASEQMNRRSSRLSEMQLEAFYAKFKSRDSEAITVRDMEDVFLQLTIPHDVLTDVQRVGNLYADPIPWFTTWALLLQQSAGTLGNAVLLGSRLAGDDGNAIRDVVLKIAQVLAKYETTADAA</sequence>
<keyword evidence="2" id="KW-0969">Cilium</keyword>
<dbReference type="OrthoDB" id="10067602at2759"/>
<dbReference type="PANTHER" id="PTHR14952">
    <property type="entry name" value="ROPPORIN-1-LIKE PROTEIN"/>
    <property type="match status" value="1"/>
</dbReference>
<accession>A0A4P9XAX0</accession>
<dbReference type="GO" id="GO:0031514">
    <property type="term" value="C:motile cilium"/>
    <property type="evidence" value="ECO:0007669"/>
    <property type="project" value="UniProtKB-SubCell"/>
</dbReference>